<dbReference type="Gene3D" id="3.40.50.300">
    <property type="entry name" value="P-loop containing nucleotide triphosphate hydrolases"/>
    <property type="match status" value="1"/>
</dbReference>
<dbReference type="GO" id="GO:0005886">
    <property type="term" value="C:plasma membrane"/>
    <property type="evidence" value="ECO:0007669"/>
    <property type="project" value="UniProtKB-SubCell"/>
</dbReference>
<dbReference type="PROSITE" id="PS50893">
    <property type="entry name" value="ABC_TRANSPORTER_2"/>
    <property type="match status" value="1"/>
</dbReference>
<dbReference type="Gene3D" id="3.90.70.10">
    <property type="entry name" value="Cysteine proteinases"/>
    <property type="match status" value="1"/>
</dbReference>
<gene>
    <name evidence="14" type="ORF">BLX24_18370</name>
</gene>
<evidence type="ECO:0000313" key="15">
    <source>
        <dbReference type="Proteomes" id="UP000181790"/>
    </source>
</evidence>
<keyword evidence="7 14" id="KW-0067">ATP-binding</keyword>
<feature type="domain" description="ABC transmembrane type-1" evidence="12">
    <location>
        <begin position="186"/>
        <end position="463"/>
    </location>
</feature>
<dbReference type="InterPro" id="IPR017871">
    <property type="entry name" value="ABC_transporter-like_CS"/>
</dbReference>
<evidence type="ECO:0000259" key="13">
    <source>
        <dbReference type="PROSITE" id="PS50990"/>
    </source>
</evidence>
<dbReference type="SUPFAM" id="SSF52540">
    <property type="entry name" value="P-loop containing nucleoside triphosphate hydrolases"/>
    <property type="match status" value="1"/>
</dbReference>
<evidence type="ECO:0000259" key="12">
    <source>
        <dbReference type="PROSITE" id="PS50929"/>
    </source>
</evidence>
<dbReference type="CDD" id="cd02418">
    <property type="entry name" value="Peptidase_C39B"/>
    <property type="match status" value="1"/>
</dbReference>
<dbReference type="Pfam" id="PF00005">
    <property type="entry name" value="ABC_tran"/>
    <property type="match status" value="1"/>
</dbReference>
<dbReference type="Proteomes" id="UP000181790">
    <property type="component" value="Unassembled WGS sequence"/>
</dbReference>
<keyword evidence="6" id="KW-0378">Hydrolase</keyword>
<evidence type="ECO:0000259" key="11">
    <source>
        <dbReference type="PROSITE" id="PS50893"/>
    </source>
</evidence>
<dbReference type="OrthoDB" id="9769115at2"/>
<evidence type="ECO:0000256" key="10">
    <source>
        <dbReference type="SAM" id="Phobius"/>
    </source>
</evidence>
<evidence type="ECO:0000256" key="1">
    <source>
        <dbReference type="ARBA" id="ARBA00004651"/>
    </source>
</evidence>
<evidence type="ECO:0000313" key="14">
    <source>
        <dbReference type="EMBL" id="OIN57712.1"/>
    </source>
</evidence>
<comment type="subcellular location">
    <subcellularLocation>
        <location evidence="1">Cell membrane</location>
        <topology evidence="1">Multi-pass membrane protein</topology>
    </subcellularLocation>
</comment>
<keyword evidence="3" id="KW-1003">Cell membrane</keyword>
<protein>
    <submittedName>
        <fullName evidence="14">ABC transporter ATP-binding protein</fullName>
    </submittedName>
</protein>
<dbReference type="SMART" id="SM00382">
    <property type="entry name" value="AAA"/>
    <property type="match status" value="1"/>
</dbReference>
<dbReference type="FunFam" id="3.40.50.300:FF:000299">
    <property type="entry name" value="ABC transporter ATP-binding protein/permease"/>
    <property type="match status" value="1"/>
</dbReference>
<evidence type="ECO:0000256" key="8">
    <source>
        <dbReference type="ARBA" id="ARBA00022989"/>
    </source>
</evidence>
<evidence type="ECO:0000256" key="2">
    <source>
        <dbReference type="ARBA" id="ARBA00022448"/>
    </source>
</evidence>
<dbReference type="PROSITE" id="PS50990">
    <property type="entry name" value="PEPTIDASE_C39"/>
    <property type="match status" value="1"/>
</dbReference>
<evidence type="ECO:0000256" key="6">
    <source>
        <dbReference type="ARBA" id="ARBA00022801"/>
    </source>
</evidence>
<keyword evidence="2" id="KW-0813">Transport</keyword>
<dbReference type="InterPro" id="IPR003593">
    <property type="entry name" value="AAA+_ATPase"/>
</dbReference>
<dbReference type="AlphaFoldDB" id="A0A1S2VG69"/>
<feature type="domain" description="ABC transporter" evidence="11">
    <location>
        <begin position="496"/>
        <end position="752"/>
    </location>
</feature>
<dbReference type="EMBL" id="MORL01000010">
    <property type="protein sequence ID" value="OIN57712.1"/>
    <property type="molecule type" value="Genomic_DNA"/>
</dbReference>
<comment type="caution">
    <text evidence="14">The sequence shown here is derived from an EMBL/GenBank/DDBJ whole genome shotgun (WGS) entry which is preliminary data.</text>
</comment>
<feature type="domain" description="Peptidase C39" evidence="13">
    <location>
        <begin position="9"/>
        <end position="129"/>
    </location>
</feature>
<dbReference type="GO" id="GO:0015421">
    <property type="term" value="F:ABC-type oligopeptide transporter activity"/>
    <property type="evidence" value="ECO:0007669"/>
    <property type="project" value="TreeGrafter"/>
</dbReference>
<reference evidence="14 15" key="1">
    <citation type="submission" date="2016-10" db="EMBL/GenBank/DDBJ databases">
        <title>Arsenicibacter rosenii gen. nov., sp. nov., an efficient arsenic-methylating bacterium isolated from an arsenic-contaminated paddy soil.</title>
        <authorList>
            <person name="Huang K."/>
        </authorList>
    </citation>
    <scope>NUCLEOTIDE SEQUENCE [LARGE SCALE GENOMIC DNA]</scope>
    <source>
        <strain evidence="14 15">SM-1</strain>
    </source>
</reference>
<evidence type="ECO:0000256" key="4">
    <source>
        <dbReference type="ARBA" id="ARBA00022692"/>
    </source>
</evidence>
<dbReference type="PROSITE" id="PS00211">
    <property type="entry name" value="ABC_TRANSPORTER_1"/>
    <property type="match status" value="1"/>
</dbReference>
<dbReference type="PANTHER" id="PTHR43394:SF1">
    <property type="entry name" value="ATP-BINDING CASSETTE SUB-FAMILY B MEMBER 10, MITOCHONDRIAL"/>
    <property type="match status" value="1"/>
</dbReference>
<dbReference type="PANTHER" id="PTHR43394">
    <property type="entry name" value="ATP-DEPENDENT PERMEASE MDL1, MITOCHONDRIAL"/>
    <property type="match status" value="1"/>
</dbReference>
<name>A0A1S2VG69_9BACT</name>
<keyword evidence="8 10" id="KW-1133">Transmembrane helix</keyword>
<keyword evidence="15" id="KW-1185">Reference proteome</keyword>
<keyword evidence="5" id="KW-0547">Nucleotide-binding</keyword>
<feature type="transmembrane region" description="Helical" evidence="10">
    <location>
        <begin position="318"/>
        <end position="339"/>
    </location>
</feature>
<keyword evidence="9 10" id="KW-0472">Membrane</keyword>
<feature type="transmembrane region" description="Helical" evidence="10">
    <location>
        <begin position="180"/>
        <end position="201"/>
    </location>
</feature>
<dbReference type="GO" id="GO:0006508">
    <property type="term" value="P:proteolysis"/>
    <property type="evidence" value="ECO:0007669"/>
    <property type="project" value="InterPro"/>
</dbReference>
<organism evidence="14 15">
    <name type="scientific">Arsenicibacter rosenii</name>
    <dbReference type="NCBI Taxonomy" id="1750698"/>
    <lineage>
        <taxon>Bacteria</taxon>
        <taxon>Pseudomonadati</taxon>
        <taxon>Bacteroidota</taxon>
        <taxon>Cytophagia</taxon>
        <taxon>Cytophagales</taxon>
        <taxon>Spirosomataceae</taxon>
        <taxon>Arsenicibacter</taxon>
    </lineage>
</organism>
<dbReference type="InterPro" id="IPR011527">
    <property type="entry name" value="ABC1_TM_dom"/>
</dbReference>
<sequence length="758" mass="84350">MAEFPHYRQPDAMDCGPTCLRMVAKHYGRSFSMPFLREKTEIGREGVSLLGIAQAAESIGFRTLAVRVSFERLDTEAPLPCIVHWGQNHFVVVYKIKQGKVYVADPGAGLLTYTRNEFESRWATTVTDGVRTGIALLLETTPVFFEDDDTGTSDRSSRAVQGRGRGWGILFGYLWQHKRLLLQLGLGLAVGSVLQLILPFLTQSIVDTGIQTRNLHFIYLVLAAQLALFVGRMAVEFIRSWILLHISTRINLSILSDFLIKLLKLPVSFFDTKLTGDILQRIGDHSRIEQFLTGTSLNTLFSVFNLVIYSVVAAMYNLAIFGVFVLSSVLYTAWILIFLRYRKQLDHKRFALASQNQSSLIQLVQGLPEIKLNNAEQLKRWEWENLQVKQFKLRMKGLAIGQYQQAGALFLNEGRNIIITFLSATAVVNGQMTLGGMLAMQYIIGQLNGPVEQLIGFIQHYQDAQISLERLNEIHEQADEEVAGAGTMAASTPRSITLHDLWFTYPGAGNDPVLKGINLHIPAGKVTAIVGTSGSGKTTLLKLLLKFYEPTKGEIYLTENQFQSPSPGFQERGQGGEVAVGLSDISHRAWRARCGTVLQDGFIFSDTIANNIAVSDETPDRQKLANAARVGNIHGFIESLPLKYNTKIGSDGSGISQGQRQRMLMARAVYKDPDYLFLDEATNALDANNERMILHNLAQFVNGKTVVVVAHRLSTVKQADQIVVLEQGEVVEVGTHAELTQRAGRYYELVRNQLELAD</sequence>
<dbReference type="RefSeq" id="WP_071504654.1">
    <property type="nucleotide sequence ID" value="NZ_MORL01000010.1"/>
</dbReference>
<dbReference type="InterPro" id="IPR039421">
    <property type="entry name" value="Type_1_exporter"/>
</dbReference>
<evidence type="ECO:0000256" key="3">
    <source>
        <dbReference type="ARBA" id="ARBA00022475"/>
    </source>
</evidence>
<accession>A0A1S2VG69</accession>
<dbReference type="InterPro" id="IPR036640">
    <property type="entry name" value="ABC1_TM_sf"/>
</dbReference>
<dbReference type="PROSITE" id="PS50929">
    <property type="entry name" value="ABC_TM1F"/>
    <property type="match status" value="1"/>
</dbReference>
<dbReference type="SUPFAM" id="SSF90123">
    <property type="entry name" value="ABC transporter transmembrane region"/>
    <property type="match status" value="1"/>
</dbReference>
<evidence type="ECO:0000256" key="7">
    <source>
        <dbReference type="ARBA" id="ARBA00022840"/>
    </source>
</evidence>
<dbReference type="GO" id="GO:0008233">
    <property type="term" value="F:peptidase activity"/>
    <property type="evidence" value="ECO:0007669"/>
    <property type="project" value="InterPro"/>
</dbReference>
<dbReference type="Pfam" id="PF03412">
    <property type="entry name" value="Peptidase_C39"/>
    <property type="match status" value="1"/>
</dbReference>
<dbReference type="InterPro" id="IPR027417">
    <property type="entry name" value="P-loop_NTPase"/>
</dbReference>
<feature type="transmembrane region" description="Helical" evidence="10">
    <location>
        <begin position="291"/>
        <end position="312"/>
    </location>
</feature>
<feature type="transmembrane region" description="Helical" evidence="10">
    <location>
        <begin position="216"/>
        <end position="235"/>
    </location>
</feature>
<dbReference type="CDD" id="cd18571">
    <property type="entry name" value="ABC_6TM_peptidase_like"/>
    <property type="match status" value="1"/>
</dbReference>
<dbReference type="Pfam" id="PF00664">
    <property type="entry name" value="ABC_membrane"/>
    <property type="match status" value="1"/>
</dbReference>
<dbReference type="Gene3D" id="1.20.1560.10">
    <property type="entry name" value="ABC transporter type 1, transmembrane domain"/>
    <property type="match status" value="1"/>
</dbReference>
<evidence type="ECO:0000256" key="5">
    <source>
        <dbReference type="ARBA" id="ARBA00022741"/>
    </source>
</evidence>
<dbReference type="GO" id="GO:0016887">
    <property type="term" value="F:ATP hydrolysis activity"/>
    <property type="evidence" value="ECO:0007669"/>
    <property type="project" value="InterPro"/>
</dbReference>
<proteinExistence type="predicted"/>
<dbReference type="InterPro" id="IPR005074">
    <property type="entry name" value="Peptidase_C39"/>
</dbReference>
<keyword evidence="4 10" id="KW-0812">Transmembrane</keyword>
<dbReference type="GO" id="GO:0005524">
    <property type="term" value="F:ATP binding"/>
    <property type="evidence" value="ECO:0007669"/>
    <property type="project" value="UniProtKB-KW"/>
</dbReference>
<dbReference type="InterPro" id="IPR003439">
    <property type="entry name" value="ABC_transporter-like_ATP-bd"/>
</dbReference>
<evidence type="ECO:0000256" key="9">
    <source>
        <dbReference type="ARBA" id="ARBA00023136"/>
    </source>
</evidence>